<dbReference type="GO" id="GO:0006002">
    <property type="term" value="P:fructose 6-phosphate metabolic process"/>
    <property type="evidence" value="ECO:0007669"/>
    <property type="project" value="InterPro"/>
</dbReference>
<feature type="non-terminal residue" evidence="7">
    <location>
        <position position="102"/>
    </location>
</feature>
<dbReference type="SUPFAM" id="SSF53784">
    <property type="entry name" value="Phosphofructokinase"/>
    <property type="match status" value="1"/>
</dbReference>
<dbReference type="Pfam" id="PF00365">
    <property type="entry name" value="PFK"/>
    <property type="match status" value="1"/>
</dbReference>
<comment type="caution">
    <text evidence="7">The sequence shown here is derived from an EMBL/GenBank/DDBJ whole genome shotgun (WGS) entry which is preliminary data.</text>
</comment>
<evidence type="ECO:0000256" key="1">
    <source>
        <dbReference type="ARBA" id="ARBA00001946"/>
    </source>
</evidence>
<dbReference type="GO" id="GO:0003872">
    <property type="term" value="F:6-phosphofructokinase activity"/>
    <property type="evidence" value="ECO:0007669"/>
    <property type="project" value="InterPro"/>
</dbReference>
<dbReference type="EMBL" id="BART01033550">
    <property type="protein sequence ID" value="GAH08551.1"/>
    <property type="molecule type" value="Genomic_DNA"/>
</dbReference>
<evidence type="ECO:0000259" key="6">
    <source>
        <dbReference type="Pfam" id="PF00365"/>
    </source>
</evidence>
<evidence type="ECO:0000256" key="3">
    <source>
        <dbReference type="ARBA" id="ARBA00022723"/>
    </source>
</evidence>
<dbReference type="UniPathway" id="UPA00109">
    <property type="reaction ID" value="UER00182"/>
</dbReference>
<evidence type="ECO:0000256" key="4">
    <source>
        <dbReference type="ARBA" id="ARBA00022777"/>
    </source>
</evidence>
<dbReference type="InterPro" id="IPR000023">
    <property type="entry name" value="Phosphofructokinase_dom"/>
</dbReference>
<dbReference type="InterPro" id="IPR035966">
    <property type="entry name" value="PKF_sf"/>
</dbReference>
<evidence type="ECO:0000256" key="5">
    <source>
        <dbReference type="ARBA" id="ARBA00022842"/>
    </source>
</evidence>
<sequence>MGTIHRIERYSKEENYDLIGIGVPKTVDNDLFGTDHTPGFPSAARYIALSVMQAGILARDMQKVDQFVIFQAIGREAGWLTAASAAGKRDAADAPHILCLPE</sequence>
<reference evidence="7" key="1">
    <citation type="journal article" date="2014" name="Front. Microbiol.">
        <title>High frequency of phylogenetically diverse reductive dehalogenase-homologous genes in deep subseafloor sedimentary metagenomes.</title>
        <authorList>
            <person name="Kawai M."/>
            <person name="Futagami T."/>
            <person name="Toyoda A."/>
            <person name="Takaki Y."/>
            <person name="Nishi S."/>
            <person name="Hori S."/>
            <person name="Arai W."/>
            <person name="Tsubouchi T."/>
            <person name="Morono Y."/>
            <person name="Uchiyama I."/>
            <person name="Ito T."/>
            <person name="Fujiyama A."/>
            <person name="Inagaki F."/>
            <person name="Takami H."/>
        </authorList>
    </citation>
    <scope>NUCLEOTIDE SEQUENCE</scope>
    <source>
        <strain evidence="7">Expedition CK06-06</strain>
    </source>
</reference>
<dbReference type="GO" id="GO:0046872">
    <property type="term" value="F:metal ion binding"/>
    <property type="evidence" value="ECO:0007669"/>
    <property type="project" value="UniProtKB-KW"/>
</dbReference>
<accession>X1CJL8</accession>
<keyword evidence="3" id="KW-0479">Metal-binding</keyword>
<keyword evidence="4" id="KW-0418">Kinase</keyword>
<dbReference type="Gene3D" id="3.40.50.460">
    <property type="entry name" value="Phosphofructokinase domain"/>
    <property type="match status" value="1"/>
</dbReference>
<name>X1CJL8_9ZZZZ</name>
<dbReference type="AlphaFoldDB" id="X1CJL8"/>
<dbReference type="PRINTS" id="PR00476">
    <property type="entry name" value="PHFRCTKINASE"/>
</dbReference>
<proteinExistence type="predicted"/>
<dbReference type="Gene3D" id="3.40.50.450">
    <property type="match status" value="1"/>
</dbReference>
<keyword evidence="2" id="KW-0808">Transferase</keyword>
<keyword evidence="5" id="KW-0460">Magnesium</keyword>
<evidence type="ECO:0000313" key="7">
    <source>
        <dbReference type="EMBL" id="GAH08551.1"/>
    </source>
</evidence>
<protein>
    <recommendedName>
        <fullName evidence="6">Phosphofructokinase domain-containing protein</fullName>
    </recommendedName>
</protein>
<gene>
    <name evidence="7" type="ORF">S01H4_57613</name>
</gene>
<evidence type="ECO:0000256" key="2">
    <source>
        <dbReference type="ARBA" id="ARBA00022679"/>
    </source>
</evidence>
<feature type="domain" description="Phosphofructokinase" evidence="6">
    <location>
        <begin position="7"/>
        <end position="88"/>
    </location>
</feature>
<dbReference type="InterPro" id="IPR022953">
    <property type="entry name" value="ATP_PFK"/>
</dbReference>
<organism evidence="7">
    <name type="scientific">marine sediment metagenome</name>
    <dbReference type="NCBI Taxonomy" id="412755"/>
    <lineage>
        <taxon>unclassified sequences</taxon>
        <taxon>metagenomes</taxon>
        <taxon>ecological metagenomes</taxon>
    </lineage>
</organism>
<comment type="cofactor">
    <cofactor evidence="1">
        <name>Mg(2+)</name>
        <dbReference type="ChEBI" id="CHEBI:18420"/>
    </cofactor>
</comment>